<dbReference type="AlphaFoldDB" id="A0A2C5XW51"/>
<gene>
    <name evidence="3" type="ORF">CDD80_1854</name>
</gene>
<evidence type="ECO:0000313" key="3">
    <source>
        <dbReference type="EMBL" id="PHH59182.1"/>
    </source>
</evidence>
<name>A0A2C5XW51_9HYPO</name>
<dbReference type="STRING" id="2004952.A0A2C5XW51"/>
<sequence length="148" mass="15520">MKLLHAGITALAALAAAKDLTLRAAEIPVGCATICGPAVELVSRCNAGRPNARVKRQAQEPGPETKMVDVWVTSNGTEVPDEVVNRALAQGQAAPVTGELPEDVGVRNENAHADDFVGLAVYSGSDGDEGDQDYRDGYQDYHGDGEGF</sequence>
<dbReference type="EMBL" id="NJES01001817">
    <property type="protein sequence ID" value="PHH59182.1"/>
    <property type="molecule type" value="Genomic_DNA"/>
</dbReference>
<evidence type="ECO:0000313" key="4">
    <source>
        <dbReference type="Proteomes" id="UP000226431"/>
    </source>
</evidence>
<feature type="region of interest" description="Disordered" evidence="1">
    <location>
        <begin position="122"/>
        <end position="148"/>
    </location>
</feature>
<evidence type="ECO:0000256" key="2">
    <source>
        <dbReference type="SAM" id="SignalP"/>
    </source>
</evidence>
<comment type="caution">
    <text evidence="3">The sequence shown here is derived from an EMBL/GenBank/DDBJ whole genome shotgun (WGS) entry which is preliminary data.</text>
</comment>
<dbReference type="OrthoDB" id="4928187at2759"/>
<feature type="compositionally biased region" description="Basic and acidic residues" evidence="1">
    <location>
        <begin position="132"/>
        <end position="148"/>
    </location>
</feature>
<reference evidence="3 4" key="1">
    <citation type="submission" date="2017-06" db="EMBL/GenBank/DDBJ databases">
        <title>Ant-infecting Ophiocordyceps genomes reveal a high diversity of potential behavioral manipulation genes and a possible major role for enterotoxins.</title>
        <authorList>
            <person name="De Bekker C."/>
            <person name="Evans H.C."/>
            <person name="Brachmann A."/>
            <person name="Hughes D.P."/>
        </authorList>
    </citation>
    <scope>NUCLEOTIDE SEQUENCE [LARGE SCALE GENOMIC DNA]</scope>
    <source>
        <strain evidence="3 4">Map16</strain>
    </source>
</reference>
<keyword evidence="2" id="KW-0732">Signal</keyword>
<organism evidence="3 4">
    <name type="scientific">Ophiocordyceps camponoti-rufipedis</name>
    <dbReference type="NCBI Taxonomy" id="2004952"/>
    <lineage>
        <taxon>Eukaryota</taxon>
        <taxon>Fungi</taxon>
        <taxon>Dikarya</taxon>
        <taxon>Ascomycota</taxon>
        <taxon>Pezizomycotina</taxon>
        <taxon>Sordariomycetes</taxon>
        <taxon>Hypocreomycetidae</taxon>
        <taxon>Hypocreales</taxon>
        <taxon>Ophiocordycipitaceae</taxon>
        <taxon>Ophiocordyceps</taxon>
    </lineage>
</organism>
<evidence type="ECO:0000256" key="1">
    <source>
        <dbReference type="SAM" id="MobiDB-lite"/>
    </source>
</evidence>
<feature type="signal peptide" evidence="2">
    <location>
        <begin position="1"/>
        <end position="17"/>
    </location>
</feature>
<protein>
    <submittedName>
        <fullName evidence="3">Uncharacterized protein</fullName>
    </submittedName>
</protein>
<feature type="chain" id="PRO_5012360961" evidence="2">
    <location>
        <begin position="18"/>
        <end position="148"/>
    </location>
</feature>
<keyword evidence="4" id="KW-1185">Reference proteome</keyword>
<accession>A0A2C5XW51</accession>
<dbReference type="Proteomes" id="UP000226431">
    <property type="component" value="Unassembled WGS sequence"/>
</dbReference>
<proteinExistence type="predicted"/>